<evidence type="ECO:0000259" key="3">
    <source>
        <dbReference type="Pfam" id="PF21678"/>
    </source>
</evidence>
<feature type="compositionally biased region" description="Basic and acidic residues" evidence="1">
    <location>
        <begin position="140"/>
        <end position="154"/>
    </location>
</feature>
<keyword evidence="6" id="KW-1185">Reference proteome</keyword>
<feature type="compositionally biased region" description="Polar residues" evidence="1">
    <location>
        <begin position="204"/>
        <end position="214"/>
    </location>
</feature>
<feature type="region of interest" description="Disordered" evidence="1">
    <location>
        <begin position="190"/>
        <end position="254"/>
    </location>
</feature>
<reference evidence="5" key="1">
    <citation type="journal article" date="2020" name="Stud. Mycol.">
        <title>101 Dothideomycetes genomes: a test case for predicting lifestyles and emergence of pathogens.</title>
        <authorList>
            <person name="Haridas S."/>
            <person name="Albert R."/>
            <person name="Binder M."/>
            <person name="Bloem J."/>
            <person name="Labutti K."/>
            <person name="Salamov A."/>
            <person name="Andreopoulos B."/>
            <person name="Baker S."/>
            <person name="Barry K."/>
            <person name="Bills G."/>
            <person name="Bluhm B."/>
            <person name="Cannon C."/>
            <person name="Castanera R."/>
            <person name="Culley D."/>
            <person name="Daum C."/>
            <person name="Ezra D."/>
            <person name="Gonzalez J."/>
            <person name="Henrissat B."/>
            <person name="Kuo A."/>
            <person name="Liang C."/>
            <person name="Lipzen A."/>
            <person name="Lutzoni F."/>
            <person name="Magnuson J."/>
            <person name="Mondo S."/>
            <person name="Nolan M."/>
            <person name="Ohm R."/>
            <person name="Pangilinan J."/>
            <person name="Park H.-J."/>
            <person name="Ramirez L."/>
            <person name="Alfaro M."/>
            <person name="Sun H."/>
            <person name="Tritt A."/>
            <person name="Yoshinaga Y."/>
            <person name="Zwiers L.-H."/>
            <person name="Turgeon B."/>
            <person name="Goodwin S."/>
            <person name="Spatafora J."/>
            <person name="Crous P."/>
            <person name="Grigoriev I."/>
        </authorList>
    </citation>
    <scope>NUCLEOTIDE SEQUENCE</scope>
    <source>
        <strain evidence="5">CBS 627.86</strain>
    </source>
</reference>
<feature type="compositionally biased region" description="Low complexity" evidence="1">
    <location>
        <begin position="3166"/>
        <end position="3178"/>
    </location>
</feature>
<evidence type="ECO:0000256" key="2">
    <source>
        <dbReference type="SAM" id="Phobius"/>
    </source>
</evidence>
<feature type="compositionally biased region" description="Basic and acidic residues" evidence="1">
    <location>
        <begin position="193"/>
        <end position="203"/>
    </location>
</feature>
<evidence type="ECO:0000256" key="1">
    <source>
        <dbReference type="SAM" id="MobiDB-lite"/>
    </source>
</evidence>
<feature type="compositionally biased region" description="Basic and acidic residues" evidence="1">
    <location>
        <begin position="1265"/>
        <end position="1274"/>
    </location>
</feature>
<organism evidence="5 6">
    <name type="scientific">Lophiotrema nucula</name>
    <dbReference type="NCBI Taxonomy" id="690887"/>
    <lineage>
        <taxon>Eukaryota</taxon>
        <taxon>Fungi</taxon>
        <taxon>Dikarya</taxon>
        <taxon>Ascomycota</taxon>
        <taxon>Pezizomycotina</taxon>
        <taxon>Dothideomycetes</taxon>
        <taxon>Pleosporomycetidae</taxon>
        <taxon>Pleosporales</taxon>
        <taxon>Lophiotremataceae</taxon>
        <taxon>Lophiotrema</taxon>
    </lineage>
</organism>
<dbReference type="PANTHER" id="PTHR32085:SF3">
    <property type="entry name" value="PROTEIN CSF1"/>
    <property type="match status" value="1"/>
</dbReference>
<feature type="region of interest" description="Disordered" evidence="1">
    <location>
        <begin position="3142"/>
        <end position="3193"/>
    </location>
</feature>
<accession>A0A6A5ZTJ8</accession>
<dbReference type="InterPro" id="IPR048636">
    <property type="entry name" value="Csf1_N"/>
</dbReference>
<gene>
    <name evidence="5" type="ORF">BDV96DRAFT_563274</name>
</gene>
<dbReference type="InterPro" id="IPR029636">
    <property type="entry name" value="Csf1"/>
</dbReference>
<feature type="region of interest" description="Disordered" evidence="1">
    <location>
        <begin position="566"/>
        <end position="603"/>
    </location>
</feature>
<feature type="compositionally biased region" description="Low complexity" evidence="1">
    <location>
        <begin position="1218"/>
        <end position="1227"/>
    </location>
</feature>
<evidence type="ECO:0000313" key="6">
    <source>
        <dbReference type="Proteomes" id="UP000799770"/>
    </source>
</evidence>
<dbReference type="OrthoDB" id="10051416at2759"/>
<feature type="compositionally biased region" description="Basic and acidic residues" evidence="1">
    <location>
        <begin position="217"/>
        <end position="226"/>
    </location>
</feature>
<evidence type="ECO:0008006" key="7">
    <source>
        <dbReference type="Google" id="ProtNLM"/>
    </source>
</evidence>
<sequence>MADGTLIGEPLNPHNGFNWVFLVELLISGILTIFFLFYFNRLFATLVSYGIRAYTWRAYHAYIDIQALQISLLGGRLFFKDIRYHAHNETIFVHGGYITWRYWMRKVRDADIYAETGTPVAGSDDDVSSTGEPPSSSRSRNVDKAEKGGKETQKKLPCRISIKVEGVEAFMYNRSPAYDGIIEAMQRNAHGVPGKEEKREDGTSQHVRNGSVASSAKFHDEKEHSSNKLRKTHTTDGSTLDRVDTNRSTKPMRKPDLPAFLRVLPIRLDCNKGAIVVGNEHTSSVITAQFEKASGEIDASSCGPLDVYQQAFHFQFTHPVINMKPNPDFKSYQLETALRMKQEEDSGAPEDTADQKHNKHRKSLLSWLPKIPNLFTLFSRSSDTDSIHTHPMADNPRHRKSHAAQMHLPGQDRWKGLTRYLDESQDDGHGEWDGIEYAKTSLIADCPCINVSFYWDQPGPVPNDLDNSVQMGSPRPNDINGSIPPEYGMDLQIFGGTINYGPWADRHRAVFQNIFFPGNHVDAVPASPLAPGDLRVLTVFKLYLSIEDDTVLRIPVREPSKDWRWKGKAHTLAGQDNRDPDKAKAKGRTRRKSMRAKRRDKSSAGSNVRPFAWIDVKVAGNSSVNYVMDMVASDKGYQNKLDVDIVSSEISSSVNHGLLWRSGAIGLDCDLGAPLGWNTLRKWLFNITCKDLELFLLRDHMFLLVDLVADWGSGPPSDYFTFVPFQYLLNISFVDFKLYLNTNDSNIVNNPADLEDNSFIIMYGKHLHGDVTIPLDKFRPLQNEISFDVSGREFGLEMSMPPKSTLDAFVKSKNVAQLGGLTLKGNHTYMTETSAMNTDRLFMDIRGDRLSLELYGFLIRHFMKIKDNYFGDDMHFKTLEEFQGLPSQRMAADSTTPQTQPFKITNDLDVILSISAEHSSVFVPANLYSIERGIRADLAFANADLRFTNYYMDLVVNFSPITVSLSASVASSGLPNHSSGQTELFVESVVICGHRLFGLPPTEPTYVCNWDFDVGPLSGECTSDFIENAAGVARSFAFTFDDDENTLPIANPIVIHDTTFLRLKTHDIHIWLHIAKEAILISSGPISLDFNDLAGPTFSQRLNLRVPNLSIGAVDAKSASRHRTRQGEKQMVETHAFLQSTISLTLLNRKLGFSEERDKQQQHMQEHDQRTHRTQYLFIDHDPSSIYHQSKNPETIRPPAMQYPDVPHPIFLFKPNVSGSSSSLSSRHSSDHRSHRGRPLRPGHLRSASAGSLAHSIRSARKHRTESDTVESSRSRTLLARSVSRVSSERLYVLPSEEERMRRNLPPSSVALSSPLAAPYFPLDQVQPDVSDVPSFPTLSSGFNDKHGDAMLFNDVSTRHLDESFDHTSLLIDADPGIRLLCTPESVRCVSNLLELVNPHRPEDLLDEFQVNVMTQILDRQKRREGKGNSLDFNIRIPFIHIRFLNAFGPQLGNEGGKDQYDVTLHALKLAARIKKFPAERANENSLAIYTTLGSLGVSITERSVGVPSSDVAVQAEITELLVWVLKSKETSINVSFRGLEAATASKKIEYLASLIHRSTLLGNELAYRFEEVSKQQQGRLRYLAWFLTSVQEEYSDPAFLTRPTYALRAARDHLRTHDSWKIISRFRYIWQSLPEDEKAKVLGHCSQSNVRCPDNIEQEIIDMWDQWRTWDIAHVKKSLAMRTLFGVAPNELPPADDIPLHLDIRSALVKLIVDPGPSQSEAAWHMLAVNVELVPPEQPSGLMLVDTEMIQRSTIVQISSKDTSIRVSWEICELIELLVKMFEKDTLKRAKEPPAPTSMKALRKVASHDIQVVYVSEGASITLDTINLRGTSLGRKFQVSVAMSDQNNRGLGETITVLVHMQQGITELRSRAKRLVQSQFHHPSVYIARRTHGDNAAMPDELKIAGASRKIELRVEQDILGFLEVIDSVLRDEVAYFYEKVTVMQKSLQNASSSDKSKTTSQLPNITLALLMDEYSVDLALLQSLTWSIAGSFGRISVVPALGKNVRLRIDYDLDSHIHRMHSTDLGDSNIISSLELPPLNGRLNVTNTEKETRIQASGIIETIQLQASEIQALLSIINKPEISRMFYAVVDDIDALKAHVEEIFPPAVMTPAIKTPKSSREVVFNVQMTLSGLNILASAPGHLPDSAAANLAVKLASVQLKATNIDADGTIFLLPEVTAQLQQISVEMTLSDSTTVRRCGNLTFGATFQATADEHREPPRRVYRAHSSGLEVNIFADTASAVVDIVNHLQDKIKDLDLSKEKRYFKRLRHSKSKSSHRRDTSERDTEIDSVSSGALFTSTYSVELQAIQVSWIVGNSIPAYAETEVEDLVLSFKKIDFNTKKDDVARLTIEDMQLQMVPVSVDKTLRSANSALLPEVVFNVAYSSGKDIRKVAFQAAGKSLDLRLDSRFILPANVIERSITLASKKFRAASATWNMTPTTTGAQRKNPFGNKRMASLLVDASFAGAVVHINGSDGTAHASKTSRSQQKGRYSQFVGDSHKSSMALRAPGVALKVEYKDDGQDPSLNGELKVDGSSNTLYPTVVPLLIDISNSIKEVVSEKEKSPAEEEVGQQPPKPAPKILEEDNLITADPSALLGRTQLNIGLRICRQDFSLSCQPIARVAAIAKLEDIYVTVNSVKSQDHGHFFAVSAAFEKLQVTVQHVYSRESTFGFDVESIVLSLMNSKHLSGTSGISAILKINPTALQINARQLQDFLLFREIWLPPEIRQSGEKPSTNVNSEPQEYLMQRYQQVTAATAFPWHANIAIADIKVDLDLGQAIGKTSFHIINLWASTKKAVDWEQNLCIGVGSIGVDSTGRTSGFVELADVRVRTSISWPSQSLGIRQTPLVQASLGFRQLRVKAGFDYQPFAIADIANFNFLMYNVREQVKGSSDRLVAILDGDKIHVFCTATSAAQGLALFQAIERLIQENEQAYKQSLKDIEKFLRRKSSVTAPFGRSVSQSMISTKREKDDFKAPISLHTDVVVTLRSINVGIFPSTFADNQVLMLEAADAQARFAVALERGRIHSGLGMTLGQLSVALSSVPSPKRSKSIGELTVEDVVESIRSARGGTILRVPKVLAQMQTWQGPDSNHIDYIFKSSFEGKVDVGWNFNRVSYIRTMWSNHSRTLASRLGKPLPESAVKITSSTQPNGPSTPIADPTSSATDQKTAQNTAANAKAPLDGPSSSPPPPQNQEKITAVVNVPQSRYEYTPLEPPLIETPQLRDMGEATPPLEWIGLHRDRLPNVTHQIVIVTLLEVAREVEDAYERILGSS</sequence>
<evidence type="ECO:0000313" key="5">
    <source>
        <dbReference type="EMBL" id="KAF2122324.1"/>
    </source>
</evidence>
<feature type="region of interest" description="Disordered" evidence="1">
    <location>
        <begin position="2560"/>
        <end position="2580"/>
    </location>
</feature>
<feature type="compositionally biased region" description="Polar residues" evidence="1">
    <location>
        <begin position="3142"/>
        <end position="3165"/>
    </location>
</feature>
<dbReference type="GO" id="GO:0016020">
    <property type="term" value="C:membrane"/>
    <property type="evidence" value="ECO:0007669"/>
    <property type="project" value="InterPro"/>
</dbReference>
<dbReference type="EMBL" id="ML977311">
    <property type="protein sequence ID" value="KAF2122324.1"/>
    <property type="molecule type" value="Genomic_DNA"/>
</dbReference>
<dbReference type="PANTHER" id="PTHR32085">
    <property type="entry name" value="PROTEIN CSF1"/>
    <property type="match status" value="1"/>
</dbReference>
<feature type="domain" description="Csf1 C-terminal region" evidence="4">
    <location>
        <begin position="3203"/>
        <end position="3271"/>
    </location>
</feature>
<feature type="region of interest" description="Disordered" evidence="1">
    <location>
        <begin position="2476"/>
        <end position="2502"/>
    </location>
</feature>
<feature type="compositionally biased region" description="Basic residues" evidence="1">
    <location>
        <begin position="1233"/>
        <end position="1244"/>
    </location>
</feature>
<feature type="compositionally biased region" description="Polar residues" evidence="1">
    <location>
        <begin position="2481"/>
        <end position="2492"/>
    </location>
</feature>
<feature type="transmembrane region" description="Helical" evidence="2">
    <location>
        <begin position="19"/>
        <end position="39"/>
    </location>
</feature>
<keyword evidence="2" id="KW-0812">Transmembrane</keyword>
<evidence type="ECO:0000259" key="4">
    <source>
        <dbReference type="Pfam" id="PF25038"/>
    </source>
</evidence>
<dbReference type="Pfam" id="PF25038">
    <property type="entry name" value="Csf1_C"/>
    <property type="match status" value="2"/>
</dbReference>
<feature type="region of interest" description="Disordered" evidence="1">
    <location>
        <begin position="1212"/>
        <end position="1279"/>
    </location>
</feature>
<keyword evidence="2" id="KW-0472">Membrane</keyword>
<dbReference type="Pfam" id="PF21678">
    <property type="entry name" value="Csf1_N"/>
    <property type="match status" value="1"/>
</dbReference>
<name>A0A6A5ZTJ8_9PLEO</name>
<feature type="compositionally biased region" description="Basic residues" evidence="1">
    <location>
        <begin position="585"/>
        <end position="600"/>
    </location>
</feature>
<feature type="region of interest" description="Disordered" evidence="1">
    <location>
        <begin position="119"/>
        <end position="154"/>
    </location>
</feature>
<keyword evidence="2" id="KW-1133">Transmembrane helix</keyword>
<dbReference type="InterPro" id="IPR056779">
    <property type="entry name" value="Csf1_C"/>
</dbReference>
<dbReference type="Proteomes" id="UP000799770">
    <property type="component" value="Unassembled WGS sequence"/>
</dbReference>
<feature type="domain" description="Csf1 N-terminal" evidence="3">
    <location>
        <begin position="606"/>
        <end position="897"/>
    </location>
</feature>
<dbReference type="GO" id="GO:0006113">
    <property type="term" value="P:fermentation"/>
    <property type="evidence" value="ECO:0007669"/>
    <property type="project" value="InterPro"/>
</dbReference>
<protein>
    <recommendedName>
        <fullName evidence="7">Fermentation associated protein</fullName>
    </recommendedName>
</protein>
<feature type="domain" description="Csf1 C-terminal region" evidence="4">
    <location>
        <begin position="2502"/>
        <end position="3147"/>
    </location>
</feature>
<proteinExistence type="predicted"/>